<dbReference type="Pfam" id="PF04892">
    <property type="entry name" value="VanZ"/>
    <property type="match status" value="1"/>
</dbReference>
<dbReference type="EMBL" id="JACHHO010000001">
    <property type="protein sequence ID" value="MBB5203643.1"/>
    <property type="molecule type" value="Genomic_DNA"/>
</dbReference>
<dbReference type="PANTHER" id="PTHR28008">
    <property type="entry name" value="DOMAIN PROTEIN, PUTATIVE (AFU_ORTHOLOGUE AFUA_3G10980)-RELATED"/>
    <property type="match status" value="1"/>
</dbReference>
<dbReference type="RefSeq" id="WP_138857316.1">
    <property type="nucleotide sequence ID" value="NZ_CP040709.1"/>
</dbReference>
<evidence type="ECO:0000313" key="3">
    <source>
        <dbReference type="EMBL" id="MBB5203643.1"/>
    </source>
</evidence>
<keyword evidence="1" id="KW-1133">Transmembrane helix</keyword>
<feature type="transmembrane region" description="Helical" evidence="1">
    <location>
        <begin position="65"/>
        <end position="82"/>
    </location>
</feature>
<dbReference type="NCBIfam" id="NF037970">
    <property type="entry name" value="vanZ_1"/>
    <property type="match status" value="1"/>
</dbReference>
<dbReference type="PANTHER" id="PTHR28008:SF1">
    <property type="entry name" value="DOMAIN PROTEIN, PUTATIVE (AFU_ORTHOLOGUE AFUA_3G10980)-RELATED"/>
    <property type="match status" value="1"/>
</dbReference>
<reference evidence="3 4" key="1">
    <citation type="submission" date="2020-08" db="EMBL/GenBank/DDBJ databases">
        <title>Genomic Encyclopedia of Type Strains, Phase IV (KMG-IV): sequencing the most valuable type-strain genomes for metagenomic binning, comparative biology and taxonomic classification.</title>
        <authorList>
            <person name="Goeker M."/>
        </authorList>
    </citation>
    <scope>NUCLEOTIDE SEQUENCE [LARGE SCALE GENOMIC DNA]</scope>
    <source>
        <strain evidence="3 4">DSM 23958</strain>
    </source>
</reference>
<accession>A0A840S1M3</accession>
<feature type="domain" description="VanZ-like" evidence="2">
    <location>
        <begin position="40"/>
        <end position="112"/>
    </location>
</feature>
<evidence type="ECO:0000259" key="2">
    <source>
        <dbReference type="Pfam" id="PF04892"/>
    </source>
</evidence>
<dbReference type="InterPro" id="IPR006976">
    <property type="entry name" value="VanZ-like"/>
</dbReference>
<dbReference type="AlphaFoldDB" id="A0A840S1M3"/>
<name>A0A840S1M3_9BURK</name>
<evidence type="ECO:0000313" key="4">
    <source>
        <dbReference type="Proteomes" id="UP000554837"/>
    </source>
</evidence>
<keyword evidence="1" id="KW-0472">Membrane</keyword>
<keyword evidence="4" id="KW-1185">Reference proteome</keyword>
<evidence type="ECO:0000256" key="1">
    <source>
        <dbReference type="SAM" id="Phobius"/>
    </source>
</evidence>
<sequence length="125" mass="13516">MLPTPLLTPPQARALLALLLTVISFLALWPITEQLPGTGWDKANHLLAFAALGACSRWAWPRAPWLLLALALLAYGGLIELLQTQLPPRSGEWVDLLADGLGALLGLGLAQLQRRLQLRVSAGRI</sequence>
<organism evidence="3 4">
    <name type="scientific">Inhella inkyongensis</name>
    <dbReference type="NCBI Taxonomy" id="392593"/>
    <lineage>
        <taxon>Bacteria</taxon>
        <taxon>Pseudomonadati</taxon>
        <taxon>Pseudomonadota</taxon>
        <taxon>Betaproteobacteria</taxon>
        <taxon>Burkholderiales</taxon>
        <taxon>Sphaerotilaceae</taxon>
        <taxon>Inhella</taxon>
    </lineage>
</organism>
<keyword evidence="1" id="KW-0812">Transmembrane</keyword>
<feature type="transmembrane region" description="Helical" evidence="1">
    <location>
        <begin position="12"/>
        <end position="31"/>
    </location>
</feature>
<protein>
    <submittedName>
        <fullName evidence="3">VanZ family protein</fullName>
    </submittedName>
</protein>
<gene>
    <name evidence="3" type="ORF">HNQ51_000936</name>
</gene>
<comment type="caution">
    <text evidence="3">The sequence shown here is derived from an EMBL/GenBank/DDBJ whole genome shotgun (WGS) entry which is preliminary data.</text>
</comment>
<dbReference type="Proteomes" id="UP000554837">
    <property type="component" value="Unassembled WGS sequence"/>
</dbReference>
<proteinExistence type="predicted"/>